<evidence type="ECO:0000256" key="1">
    <source>
        <dbReference type="SAM" id="Coils"/>
    </source>
</evidence>
<evidence type="ECO:0000313" key="3">
    <source>
        <dbReference type="Proteomes" id="UP001066276"/>
    </source>
</evidence>
<comment type="caution">
    <text evidence="2">The sequence shown here is derived from an EMBL/GenBank/DDBJ whole genome shotgun (WGS) entry which is preliminary data.</text>
</comment>
<organism evidence="2 3">
    <name type="scientific">Pleurodeles waltl</name>
    <name type="common">Iberian ribbed newt</name>
    <dbReference type="NCBI Taxonomy" id="8319"/>
    <lineage>
        <taxon>Eukaryota</taxon>
        <taxon>Metazoa</taxon>
        <taxon>Chordata</taxon>
        <taxon>Craniata</taxon>
        <taxon>Vertebrata</taxon>
        <taxon>Euteleostomi</taxon>
        <taxon>Amphibia</taxon>
        <taxon>Batrachia</taxon>
        <taxon>Caudata</taxon>
        <taxon>Salamandroidea</taxon>
        <taxon>Salamandridae</taxon>
        <taxon>Pleurodelinae</taxon>
        <taxon>Pleurodeles</taxon>
    </lineage>
</organism>
<gene>
    <name evidence="2" type="ORF">NDU88_000385</name>
</gene>
<keyword evidence="1" id="KW-0175">Coiled coil</keyword>
<dbReference type="AlphaFoldDB" id="A0AAV7WIF8"/>
<sequence length="148" mass="17504">MNGKRDPTRQMTLAPPALSITQDYMEKFLADIRQKIDPLKTDLKSCLNDLSKVVTAERERVEALEHTVDSHAEHQEEIWWLLNTLKEQHIELQTKQEDLENRGWHNNLHMRGIQRGVEVEDIMFFTRDLLEFIRGSTEREPIVLDRRS</sequence>
<name>A0AAV7WIF8_PLEWA</name>
<dbReference type="Proteomes" id="UP001066276">
    <property type="component" value="Chromosome 1_1"/>
</dbReference>
<feature type="coiled-coil region" evidence="1">
    <location>
        <begin position="47"/>
        <end position="102"/>
    </location>
</feature>
<dbReference type="EMBL" id="JANPWB010000001">
    <property type="protein sequence ID" value="KAJ1212736.1"/>
    <property type="molecule type" value="Genomic_DNA"/>
</dbReference>
<reference evidence="2" key="1">
    <citation type="journal article" date="2022" name="bioRxiv">
        <title>Sequencing and chromosome-scale assembly of the giantPleurodeles waltlgenome.</title>
        <authorList>
            <person name="Brown T."/>
            <person name="Elewa A."/>
            <person name="Iarovenko S."/>
            <person name="Subramanian E."/>
            <person name="Araus A.J."/>
            <person name="Petzold A."/>
            <person name="Susuki M."/>
            <person name="Suzuki K.-i.T."/>
            <person name="Hayashi T."/>
            <person name="Toyoda A."/>
            <person name="Oliveira C."/>
            <person name="Osipova E."/>
            <person name="Leigh N.D."/>
            <person name="Simon A."/>
            <person name="Yun M.H."/>
        </authorList>
    </citation>
    <scope>NUCLEOTIDE SEQUENCE</scope>
    <source>
        <strain evidence="2">20211129_DDA</strain>
        <tissue evidence="2">Liver</tissue>
    </source>
</reference>
<proteinExistence type="predicted"/>
<keyword evidence="3" id="KW-1185">Reference proteome</keyword>
<accession>A0AAV7WIF8</accession>
<evidence type="ECO:0000313" key="2">
    <source>
        <dbReference type="EMBL" id="KAJ1212736.1"/>
    </source>
</evidence>
<protein>
    <submittedName>
        <fullName evidence="2">Uncharacterized protein</fullName>
    </submittedName>
</protein>